<accession>C8PEZ8</accession>
<evidence type="ECO:0000313" key="2">
    <source>
        <dbReference type="Proteomes" id="UP000005709"/>
    </source>
</evidence>
<proteinExistence type="predicted"/>
<dbReference type="Proteomes" id="UP000005709">
    <property type="component" value="Unassembled WGS sequence"/>
</dbReference>
<dbReference type="EMBL" id="ACYG01000009">
    <property type="protein sequence ID" value="EEV18626.1"/>
    <property type="molecule type" value="Genomic_DNA"/>
</dbReference>
<sequence length="46" mass="5291">MPFGYILREICAQINPARSSFKAKLSFLKFSSAKFVVLKNRQLSRV</sequence>
<gene>
    <name evidence="1" type="ORF">CAMGR0001_2638</name>
</gene>
<organism evidence="1 2">
    <name type="scientific">Campylobacter gracilis RM3268</name>
    <dbReference type="NCBI Taxonomy" id="553220"/>
    <lineage>
        <taxon>Bacteria</taxon>
        <taxon>Pseudomonadati</taxon>
        <taxon>Campylobacterota</taxon>
        <taxon>Epsilonproteobacteria</taxon>
        <taxon>Campylobacterales</taxon>
        <taxon>Campylobacteraceae</taxon>
        <taxon>Campylobacter</taxon>
    </lineage>
</organism>
<name>C8PEZ8_9BACT</name>
<protein>
    <submittedName>
        <fullName evidence="1">Uncharacterized protein</fullName>
    </submittedName>
</protein>
<comment type="caution">
    <text evidence="1">The sequence shown here is derived from an EMBL/GenBank/DDBJ whole genome shotgun (WGS) entry which is preliminary data.</text>
</comment>
<dbReference type="AlphaFoldDB" id="C8PEZ8"/>
<reference evidence="1 2" key="1">
    <citation type="submission" date="2009-07" db="EMBL/GenBank/DDBJ databases">
        <authorList>
            <person name="Madupu R."/>
            <person name="Sebastian Y."/>
            <person name="Durkin A.S."/>
            <person name="Torralba M."/>
            <person name="Methe B."/>
            <person name="Sutton G.G."/>
            <person name="Strausberg R.L."/>
            <person name="Nelson K.E."/>
        </authorList>
    </citation>
    <scope>NUCLEOTIDE SEQUENCE [LARGE SCALE GENOMIC DNA]</scope>
    <source>
        <strain evidence="1 2">RM3268</strain>
    </source>
</reference>
<evidence type="ECO:0000313" key="1">
    <source>
        <dbReference type="EMBL" id="EEV18626.1"/>
    </source>
</evidence>
<keyword evidence="2" id="KW-1185">Reference proteome</keyword>